<feature type="domain" description="PDZ" evidence="4">
    <location>
        <begin position="260"/>
        <end position="359"/>
    </location>
</feature>
<evidence type="ECO:0000256" key="3">
    <source>
        <dbReference type="ARBA" id="ARBA00022801"/>
    </source>
</evidence>
<dbReference type="GO" id="GO:0006508">
    <property type="term" value="P:proteolysis"/>
    <property type="evidence" value="ECO:0007669"/>
    <property type="project" value="UniProtKB-KW"/>
</dbReference>
<dbReference type="EMBL" id="QJTE01000004">
    <property type="protein sequence ID" value="PYE82258.1"/>
    <property type="molecule type" value="Genomic_DNA"/>
</dbReference>
<dbReference type="Pfam" id="PF13365">
    <property type="entry name" value="Trypsin_2"/>
    <property type="match status" value="1"/>
</dbReference>
<dbReference type="InterPro" id="IPR001478">
    <property type="entry name" value="PDZ"/>
</dbReference>
<evidence type="ECO:0000313" key="6">
    <source>
        <dbReference type="Proteomes" id="UP000248311"/>
    </source>
</evidence>
<dbReference type="SMART" id="SM00228">
    <property type="entry name" value="PDZ"/>
    <property type="match status" value="1"/>
</dbReference>
<dbReference type="Proteomes" id="UP000248311">
    <property type="component" value="Unassembled WGS sequence"/>
</dbReference>
<comment type="caution">
    <text evidence="5">The sequence shown here is derived from an EMBL/GenBank/DDBJ whole genome shotgun (WGS) entry which is preliminary data.</text>
</comment>
<dbReference type="PANTHER" id="PTHR43343">
    <property type="entry name" value="PEPTIDASE S12"/>
    <property type="match status" value="1"/>
</dbReference>
<dbReference type="InterPro" id="IPR043504">
    <property type="entry name" value="Peptidase_S1_PA_chymotrypsin"/>
</dbReference>
<keyword evidence="6" id="KW-1185">Reference proteome</keyword>
<dbReference type="InterPro" id="IPR001940">
    <property type="entry name" value="Peptidase_S1C"/>
</dbReference>
<gene>
    <name evidence="5" type="ORF">DFP88_10410</name>
</gene>
<evidence type="ECO:0000313" key="5">
    <source>
        <dbReference type="EMBL" id="PYE82258.1"/>
    </source>
</evidence>
<dbReference type="GO" id="GO:0004252">
    <property type="term" value="F:serine-type endopeptidase activity"/>
    <property type="evidence" value="ECO:0007669"/>
    <property type="project" value="InterPro"/>
</dbReference>
<evidence type="ECO:0000256" key="1">
    <source>
        <dbReference type="ARBA" id="ARBA00010541"/>
    </source>
</evidence>
<dbReference type="PROSITE" id="PS50106">
    <property type="entry name" value="PDZ"/>
    <property type="match status" value="1"/>
</dbReference>
<name>A0A318SPJ4_9RHOB</name>
<dbReference type="Gene3D" id="2.30.42.10">
    <property type="match status" value="1"/>
</dbReference>
<dbReference type="SUPFAM" id="SSF50494">
    <property type="entry name" value="Trypsin-like serine proteases"/>
    <property type="match status" value="1"/>
</dbReference>
<dbReference type="PANTHER" id="PTHR43343:SF3">
    <property type="entry name" value="PROTEASE DO-LIKE 8, CHLOROPLASTIC"/>
    <property type="match status" value="1"/>
</dbReference>
<dbReference type="Gene3D" id="2.40.10.10">
    <property type="entry name" value="Trypsin-like serine proteases"/>
    <property type="match status" value="2"/>
</dbReference>
<dbReference type="AlphaFoldDB" id="A0A318SPJ4"/>
<proteinExistence type="inferred from homology"/>
<dbReference type="InterPro" id="IPR036034">
    <property type="entry name" value="PDZ_sf"/>
</dbReference>
<reference evidence="5 6" key="1">
    <citation type="submission" date="2018-06" db="EMBL/GenBank/DDBJ databases">
        <title>Genomic Encyclopedia of Type Strains, Phase III (KMG-III): the genomes of soil and plant-associated and newly described type strains.</title>
        <authorList>
            <person name="Whitman W."/>
        </authorList>
    </citation>
    <scope>NUCLEOTIDE SEQUENCE [LARGE SCALE GENOMIC DNA]</scope>
    <source>
        <strain evidence="5 6">CECT 9025</strain>
    </source>
</reference>
<evidence type="ECO:0000259" key="4">
    <source>
        <dbReference type="PROSITE" id="PS50106"/>
    </source>
</evidence>
<keyword evidence="3" id="KW-0378">Hydrolase</keyword>
<dbReference type="PRINTS" id="PR00834">
    <property type="entry name" value="PROTEASES2C"/>
</dbReference>
<keyword evidence="2" id="KW-0645">Protease</keyword>
<dbReference type="RefSeq" id="WP_110814874.1">
    <property type="nucleotide sequence ID" value="NZ_QJTE01000004.1"/>
</dbReference>
<protein>
    <submittedName>
        <fullName evidence="5">DegP2 peptidase</fullName>
    </submittedName>
</protein>
<accession>A0A318SPJ4</accession>
<dbReference type="InterPro" id="IPR051201">
    <property type="entry name" value="Chloro_Bact_Ser_Proteases"/>
</dbReference>
<comment type="similarity">
    <text evidence="1">Belongs to the peptidase S1C family.</text>
</comment>
<dbReference type="Pfam" id="PF13180">
    <property type="entry name" value="PDZ_2"/>
    <property type="match status" value="1"/>
</dbReference>
<dbReference type="InterPro" id="IPR009003">
    <property type="entry name" value="Peptidase_S1_PA"/>
</dbReference>
<organism evidence="5 6">
    <name type="scientific">Pseudoroseicyclus aestuarii</name>
    <dbReference type="NCBI Taxonomy" id="1795041"/>
    <lineage>
        <taxon>Bacteria</taxon>
        <taxon>Pseudomonadati</taxon>
        <taxon>Pseudomonadota</taxon>
        <taxon>Alphaproteobacteria</taxon>
        <taxon>Rhodobacterales</taxon>
        <taxon>Paracoccaceae</taxon>
        <taxon>Pseudoroseicyclus</taxon>
    </lineage>
</organism>
<dbReference type="SUPFAM" id="SSF50156">
    <property type="entry name" value="PDZ domain-like"/>
    <property type="match status" value="1"/>
</dbReference>
<sequence length="369" mass="37624">MPARSLVFVIGLALGVALSAGIGLGLALAPETAAPRAPSALPLPAAEAPLALPEERTIAVFRAAREGVVAITTSAQVRDPFSRRVGERPLGSGSGFLWNADGYVVTNNHVIAGASRAVVQLADGRSLDAQVVGTAPGHDLAVLRIAAGDLPAPLPLAEAGGLEVGQSVLAIGNPFGLDWTLTSGIVSALDRDLQEEGGRTIRGVIQTDAAINPGNSGGPLLDASGRLVGVTTAIYSPSGANAGIGFAVPVGAVLRVVPQLIETGRYSPPSLGLGFDSQINAAVNRQGLEGALVLEVMPDSDAARAGITHAQLSRDGRIIPGDVIKTLDGLPVDTLDALLAALDRRRVGDEVTLGLEKDGARREVVLQLQ</sequence>
<evidence type="ECO:0000256" key="2">
    <source>
        <dbReference type="ARBA" id="ARBA00022670"/>
    </source>
</evidence>
<dbReference type="OrthoDB" id="7358927at2"/>